<comment type="caution">
    <text evidence="2">The sequence shown here is derived from an EMBL/GenBank/DDBJ whole genome shotgun (WGS) entry which is preliminary data.</text>
</comment>
<evidence type="ECO:0000313" key="3">
    <source>
        <dbReference type="Proteomes" id="UP000572722"/>
    </source>
</evidence>
<sequence>MNEQLASFVGDAVLNNWLSLSSLAVTFCAGLVALTWFISNLIHQREIRLLELQLAHQKDQFSQFETIVNQRVDALKEQAGLVEDAIENDNRQQDLPNVSRGIMFSKELIVSKEKDSSMSAFLKNTEALSGLLSSIMRVM</sequence>
<name>A0AAE5LHU9_9VIBR</name>
<organism evidence="2 3">
    <name type="scientific">Vibrio tubiashii</name>
    <dbReference type="NCBI Taxonomy" id="29498"/>
    <lineage>
        <taxon>Bacteria</taxon>
        <taxon>Pseudomonadati</taxon>
        <taxon>Pseudomonadota</taxon>
        <taxon>Gammaproteobacteria</taxon>
        <taxon>Vibrionales</taxon>
        <taxon>Vibrionaceae</taxon>
        <taxon>Vibrio</taxon>
        <taxon>Vibrio oreintalis group</taxon>
    </lineage>
</organism>
<dbReference type="Proteomes" id="UP000572722">
    <property type="component" value="Unassembled WGS sequence"/>
</dbReference>
<dbReference type="EMBL" id="VTXO01000003">
    <property type="protein sequence ID" value="NOI80924.1"/>
    <property type="molecule type" value="Genomic_DNA"/>
</dbReference>
<keyword evidence="1" id="KW-0472">Membrane</keyword>
<dbReference type="RefSeq" id="WP_171321700.1">
    <property type="nucleotide sequence ID" value="NZ_VTXO01000003.1"/>
</dbReference>
<feature type="transmembrane region" description="Helical" evidence="1">
    <location>
        <begin position="20"/>
        <end position="42"/>
    </location>
</feature>
<gene>
    <name evidence="2" type="ORF">F0237_09635</name>
</gene>
<keyword evidence="1" id="KW-0812">Transmembrane</keyword>
<keyword evidence="1" id="KW-1133">Transmembrane helix</keyword>
<proteinExistence type="predicted"/>
<evidence type="ECO:0000313" key="2">
    <source>
        <dbReference type="EMBL" id="NOI80924.1"/>
    </source>
</evidence>
<accession>A0AAE5LHU9</accession>
<evidence type="ECO:0000256" key="1">
    <source>
        <dbReference type="SAM" id="Phobius"/>
    </source>
</evidence>
<protein>
    <submittedName>
        <fullName evidence="2">Uncharacterized protein</fullName>
    </submittedName>
</protein>
<reference evidence="2 3" key="1">
    <citation type="submission" date="2019-08" db="EMBL/GenBank/DDBJ databases">
        <title>Draft genome sequencing and comparative genomics of hatchery-associated Vibrios.</title>
        <authorList>
            <person name="Kehlet-Delgado H."/>
            <person name="Mueller R.S."/>
        </authorList>
    </citation>
    <scope>NUCLEOTIDE SEQUENCE [LARGE SCALE GENOMIC DNA]</scope>
    <source>
        <strain evidence="2 3">01-65-5-1</strain>
    </source>
</reference>
<dbReference type="AlphaFoldDB" id="A0AAE5LHU9"/>